<accession>H0EI09</accession>
<dbReference type="AlphaFoldDB" id="H0EI09"/>
<dbReference type="EMBL" id="AGUE01000044">
    <property type="protein sequence ID" value="EHL01802.1"/>
    <property type="molecule type" value="Genomic_DNA"/>
</dbReference>
<feature type="region of interest" description="Disordered" evidence="1">
    <location>
        <begin position="19"/>
        <end position="50"/>
    </location>
</feature>
<reference evidence="2 3" key="1">
    <citation type="journal article" date="2012" name="Eukaryot. Cell">
        <title>Genome sequence of the fungus Glarea lozoyensis: the first genome sequence of a species from the Helotiaceae family.</title>
        <authorList>
            <person name="Youssar L."/>
            <person name="Gruening B.A."/>
            <person name="Erxleben A."/>
            <person name="Guenther S."/>
            <person name="Huettel W."/>
        </authorList>
    </citation>
    <scope>NUCLEOTIDE SEQUENCE [LARGE SCALE GENOMIC DNA]</scope>
    <source>
        <strain evidence="3">ATCC 74030 / MF5533</strain>
    </source>
</reference>
<dbReference type="InParanoid" id="H0EI09"/>
<evidence type="ECO:0000313" key="2">
    <source>
        <dbReference type="EMBL" id="EHL01802.1"/>
    </source>
</evidence>
<dbReference type="HOGENOM" id="CLU_2073410_0_0_1"/>
<evidence type="ECO:0000256" key="1">
    <source>
        <dbReference type="SAM" id="MobiDB-lite"/>
    </source>
</evidence>
<keyword evidence="3" id="KW-1185">Reference proteome</keyword>
<comment type="caution">
    <text evidence="2">The sequence shown here is derived from an EMBL/GenBank/DDBJ whole genome shotgun (WGS) entry which is preliminary data.</text>
</comment>
<dbReference type="Proteomes" id="UP000005446">
    <property type="component" value="Unassembled WGS sequence"/>
</dbReference>
<gene>
    <name evidence="2" type="ORF">M7I_2154</name>
</gene>
<proteinExistence type="predicted"/>
<organism evidence="2 3">
    <name type="scientific">Glarea lozoyensis (strain ATCC 74030 / MF5533)</name>
    <dbReference type="NCBI Taxonomy" id="1104152"/>
    <lineage>
        <taxon>Eukaryota</taxon>
        <taxon>Fungi</taxon>
        <taxon>Dikarya</taxon>
        <taxon>Ascomycota</taxon>
        <taxon>Pezizomycotina</taxon>
        <taxon>Leotiomycetes</taxon>
        <taxon>Helotiales</taxon>
        <taxon>Helotiaceae</taxon>
        <taxon>Glarea</taxon>
    </lineage>
</organism>
<evidence type="ECO:0000313" key="3">
    <source>
        <dbReference type="Proteomes" id="UP000005446"/>
    </source>
</evidence>
<protein>
    <submittedName>
        <fullName evidence="2">Uncharacterized protein</fullName>
    </submittedName>
</protein>
<name>H0EI09_GLAL7</name>
<sequence>MLPQLNNLRLIPQLIKEPRSSCSHKLPRRGQRPSDHATTAKSNEWEDNRGCERGCQTAAEDFRAEEEILLFGGRCYRAAEELRRGSRFGVLMQMRFSFNWNCENLGYSQGISYTSGTS</sequence>